<dbReference type="Proteomes" id="UP001157006">
    <property type="component" value="Chromosome 2"/>
</dbReference>
<feature type="region of interest" description="Disordered" evidence="1">
    <location>
        <begin position="1"/>
        <end position="27"/>
    </location>
</feature>
<protein>
    <submittedName>
        <fullName evidence="2">Uncharacterized protein</fullName>
    </submittedName>
</protein>
<name>A0AAV0ZJ03_VICFA</name>
<evidence type="ECO:0000313" key="2">
    <source>
        <dbReference type="EMBL" id="CAI8598630.1"/>
    </source>
</evidence>
<gene>
    <name evidence="2" type="ORF">VFH_II137240</name>
</gene>
<sequence>MNPSSISLDSIPDVPQSTPKHNPKNLGDGEIMVWLKRLRRNENDEEVLLYSFQREHEIEGDSSIVMLLRSHRISGRFAFEADDERCRDSQSV</sequence>
<dbReference type="EMBL" id="OX451737">
    <property type="protein sequence ID" value="CAI8598630.1"/>
    <property type="molecule type" value="Genomic_DNA"/>
</dbReference>
<evidence type="ECO:0000313" key="3">
    <source>
        <dbReference type="Proteomes" id="UP001157006"/>
    </source>
</evidence>
<dbReference type="AlphaFoldDB" id="A0AAV0ZJ03"/>
<proteinExistence type="predicted"/>
<evidence type="ECO:0000256" key="1">
    <source>
        <dbReference type="SAM" id="MobiDB-lite"/>
    </source>
</evidence>
<reference evidence="2 3" key="1">
    <citation type="submission" date="2023-01" db="EMBL/GenBank/DDBJ databases">
        <authorList>
            <person name="Kreplak J."/>
        </authorList>
    </citation>
    <scope>NUCLEOTIDE SEQUENCE [LARGE SCALE GENOMIC DNA]</scope>
</reference>
<organism evidence="2 3">
    <name type="scientific">Vicia faba</name>
    <name type="common">Broad bean</name>
    <name type="synonym">Faba vulgaris</name>
    <dbReference type="NCBI Taxonomy" id="3906"/>
    <lineage>
        <taxon>Eukaryota</taxon>
        <taxon>Viridiplantae</taxon>
        <taxon>Streptophyta</taxon>
        <taxon>Embryophyta</taxon>
        <taxon>Tracheophyta</taxon>
        <taxon>Spermatophyta</taxon>
        <taxon>Magnoliopsida</taxon>
        <taxon>eudicotyledons</taxon>
        <taxon>Gunneridae</taxon>
        <taxon>Pentapetalae</taxon>
        <taxon>rosids</taxon>
        <taxon>fabids</taxon>
        <taxon>Fabales</taxon>
        <taxon>Fabaceae</taxon>
        <taxon>Papilionoideae</taxon>
        <taxon>50 kb inversion clade</taxon>
        <taxon>NPAAA clade</taxon>
        <taxon>Hologalegina</taxon>
        <taxon>IRL clade</taxon>
        <taxon>Fabeae</taxon>
        <taxon>Vicia</taxon>
    </lineage>
</organism>
<accession>A0AAV0ZJ03</accession>
<keyword evidence="3" id="KW-1185">Reference proteome</keyword>